<feature type="compositionally biased region" description="Basic and acidic residues" evidence="1">
    <location>
        <begin position="1"/>
        <end position="10"/>
    </location>
</feature>
<sequence length="1005" mass="115294">MPRAPKDKQPKLHTTSTSNTKAQSVFHASNSRVTEGKVIVDAPAGGSSTPKAPVESLLKEPSVAKEEVLRPGEELGKLVVLPKKRYPNSDSPLQTWVEFRDLFLDYVLVLEGRGRLFHNTGRCAHCISEHASFRRQTCWGFRLVCKGCLITRHQDEPCHRLEEWKKDRFHTTSMKALKVRYQLGHRPDFIRSLSQMTDGTGLVALPDRKAQWMNIFWEYRHIKMMKRRGRGHDPEGLAKTPLGSATVICRACPHPDRNLPEGWENVPKDDRFLYALFLSEDANFKQKARARPNDSRDPALGPGWGCFVPNDAYQEELKKHQNEREISRRHNFKAMGSLKKSKNLRATGIGSVSCARHETFLPNGMGDLQKGERFCNMDFLALSALMGCQLLMVFFSYDIACQWMINFMFRMAAFPPDMRLPPELEIIFKVPKWHLIGHVLQCLVPFSFAYTEGAGKTDGEAPERCWSWLNVIARSVSMMTAGARWDTMDDFANAWNYRKMINLESSLLRKMTKAIPQAVINARVFYAFTEALKVDHSAELSVWLQQVVNWEQGIDKFCPYEVREPKISLAKVKKKLADEEQQREEQGHRTIMSFLITEGVEIEESQRSLAETLSNTNNHTTTLQHKAIQEKQTHLLKRIRKHRQAMLLHMPLLQKLLDKLPTTETSAPKKMPLFLPSSLHPQDRSQICPAELVDVEDQLRWGQCFDALARLRSQLQARTVAYKDTSRLTPSQGLFTRMQTLRAQIEAKFKAHTATYRCSRNALLAIRGEGSWTGILKELKDEDIQGITEQVLKKKEKDDWEWSQRIAGASEEAVDEVLHNRSLPTAKFNPLHSLGHSKQHLSWIWYTHQSVPGEEGVNTFEEVKDSLQSEWCKARANSRRPREELRLVEEEMRRAIAYCHYQAGWWTGQIGRREAVSPWLKEGLEAYAKEQCDIELSRALHWSGRWASIRARAKEILACVSDPAFDGSISKLESLEIELDLDDHDLDETNLDFFDVEHGVSMDEE</sequence>
<keyword evidence="3" id="KW-1185">Reference proteome</keyword>
<feature type="region of interest" description="Disordered" evidence="1">
    <location>
        <begin position="1"/>
        <end position="30"/>
    </location>
</feature>
<evidence type="ECO:0000256" key="1">
    <source>
        <dbReference type="SAM" id="MobiDB-lite"/>
    </source>
</evidence>
<feature type="compositionally biased region" description="Polar residues" evidence="1">
    <location>
        <begin position="12"/>
        <end position="30"/>
    </location>
</feature>
<name>A0ABR3EZQ8_9AGAR</name>
<accession>A0ABR3EZQ8</accession>
<evidence type="ECO:0000313" key="3">
    <source>
        <dbReference type="Proteomes" id="UP001465976"/>
    </source>
</evidence>
<dbReference type="InterPro" id="IPR040521">
    <property type="entry name" value="KDZ"/>
</dbReference>
<organism evidence="2 3">
    <name type="scientific">Marasmius crinis-equi</name>
    <dbReference type="NCBI Taxonomy" id="585013"/>
    <lineage>
        <taxon>Eukaryota</taxon>
        <taxon>Fungi</taxon>
        <taxon>Dikarya</taxon>
        <taxon>Basidiomycota</taxon>
        <taxon>Agaricomycotina</taxon>
        <taxon>Agaricomycetes</taxon>
        <taxon>Agaricomycetidae</taxon>
        <taxon>Agaricales</taxon>
        <taxon>Marasmiineae</taxon>
        <taxon>Marasmiaceae</taxon>
        <taxon>Marasmius</taxon>
    </lineage>
</organism>
<dbReference type="Pfam" id="PF18758">
    <property type="entry name" value="KDZ"/>
    <property type="match status" value="1"/>
</dbReference>
<evidence type="ECO:0008006" key="4">
    <source>
        <dbReference type="Google" id="ProtNLM"/>
    </source>
</evidence>
<protein>
    <recommendedName>
        <fullName evidence="4">CxC2-like cysteine cluster KDZ transposase-associated domain-containing protein</fullName>
    </recommendedName>
</protein>
<dbReference type="Proteomes" id="UP001465976">
    <property type="component" value="Unassembled WGS sequence"/>
</dbReference>
<reference evidence="2 3" key="1">
    <citation type="submission" date="2024-02" db="EMBL/GenBank/DDBJ databases">
        <title>A draft genome for the cacao thread blight pathogen Marasmius crinis-equi.</title>
        <authorList>
            <person name="Cohen S.P."/>
            <person name="Baruah I.K."/>
            <person name="Amoako-Attah I."/>
            <person name="Bukari Y."/>
            <person name="Meinhardt L.W."/>
            <person name="Bailey B.A."/>
        </authorList>
    </citation>
    <scope>NUCLEOTIDE SEQUENCE [LARGE SCALE GENOMIC DNA]</scope>
    <source>
        <strain evidence="2 3">GH-76</strain>
    </source>
</reference>
<gene>
    <name evidence="2" type="ORF">V5O48_013569</name>
</gene>
<evidence type="ECO:0000313" key="2">
    <source>
        <dbReference type="EMBL" id="KAL0568415.1"/>
    </source>
</evidence>
<dbReference type="EMBL" id="JBAHYK010001345">
    <property type="protein sequence ID" value="KAL0568415.1"/>
    <property type="molecule type" value="Genomic_DNA"/>
</dbReference>
<proteinExistence type="predicted"/>
<comment type="caution">
    <text evidence="2">The sequence shown here is derived from an EMBL/GenBank/DDBJ whole genome shotgun (WGS) entry which is preliminary data.</text>
</comment>